<gene>
    <name evidence="8" type="ORF">ACFPIH_31980</name>
</gene>
<comment type="caution">
    <text evidence="8">The sequence shown here is derived from an EMBL/GenBank/DDBJ whole genome shotgun (WGS) entry which is preliminary data.</text>
</comment>
<dbReference type="PRINTS" id="PR00105">
    <property type="entry name" value="C5METTRFRASE"/>
</dbReference>
<dbReference type="PROSITE" id="PS00094">
    <property type="entry name" value="C5_MTASE_1"/>
    <property type="match status" value="1"/>
</dbReference>
<comment type="catalytic activity">
    <reaction evidence="7">
        <text>a 2'-deoxycytidine in DNA + S-adenosyl-L-methionine = a 5-methyl-2'-deoxycytidine in DNA + S-adenosyl-L-homocysteine + H(+)</text>
        <dbReference type="Rhea" id="RHEA:13681"/>
        <dbReference type="Rhea" id="RHEA-COMP:11369"/>
        <dbReference type="Rhea" id="RHEA-COMP:11370"/>
        <dbReference type="ChEBI" id="CHEBI:15378"/>
        <dbReference type="ChEBI" id="CHEBI:57856"/>
        <dbReference type="ChEBI" id="CHEBI:59789"/>
        <dbReference type="ChEBI" id="CHEBI:85452"/>
        <dbReference type="ChEBI" id="CHEBI:85454"/>
        <dbReference type="EC" id="2.1.1.37"/>
    </reaction>
</comment>
<dbReference type="InterPro" id="IPR031303">
    <property type="entry name" value="C5_meth_CS"/>
</dbReference>
<evidence type="ECO:0000256" key="7">
    <source>
        <dbReference type="RuleBase" id="RU000417"/>
    </source>
</evidence>
<dbReference type="PANTHER" id="PTHR10629:SF52">
    <property type="entry name" value="DNA (CYTOSINE-5)-METHYLTRANSFERASE 1"/>
    <property type="match status" value="1"/>
</dbReference>
<dbReference type="PROSITE" id="PS51679">
    <property type="entry name" value="SAM_MT_C5"/>
    <property type="match status" value="1"/>
</dbReference>
<keyword evidence="3 5" id="KW-0949">S-adenosyl-L-methionine</keyword>
<keyword evidence="4" id="KW-0680">Restriction system</keyword>
<dbReference type="Proteomes" id="UP001595839">
    <property type="component" value="Unassembled WGS sequence"/>
</dbReference>
<dbReference type="EMBL" id="JBHSFK010000024">
    <property type="protein sequence ID" value="MFC4504079.1"/>
    <property type="molecule type" value="Genomic_DNA"/>
</dbReference>
<dbReference type="PANTHER" id="PTHR10629">
    <property type="entry name" value="CYTOSINE-SPECIFIC METHYLTRANSFERASE"/>
    <property type="match status" value="1"/>
</dbReference>
<organism evidence="8 9">
    <name type="scientific">Streptomyces vulcanius</name>
    <dbReference type="NCBI Taxonomy" id="1441876"/>
    <lineage>
        <taxon>Bacteria</taxon>
        <taxon>Bacillati</taxon>
        <taxon>Actinomycetota</taxon>
        <taxon>Actinomycetes</taxon>
        <taxon>Kitasatosporales</taxon>
        <taxon>Streptomycetaceae</taxon>
        <taxon>Streptomyces</taxon>
    </lineage>
</organism>
<evidence type="ECO:0000256" key="6">
    <source>
        <dbReference type="RuleBase" id="RU000416"/>
    </source>
</evidence>
<dbReference type="NCBIfam" id="TIGR00675">
    <property type="entry name" value="dcm"/>
    <property type="match status" value="1"/>
</dbReference>
<feature type="active site" evidence="5">
    <location>
        <position position="79"/>
    </location>
</feature>
<evidence type="ECO:0000256" key="1">
    <source>
        <dbReference type="ARBA" id="ARBA00022603"/>
    </source>
</evidence>
<dbReference type="GO" id="GO:0003886">
    <property type="term" value="F:DNA (cytosine-5-)-methyltransferase activity"/>
    <property type="evidence" value="ECO:0007669"/>
    <property type="project" value="UniProtKB-EC"/>
</dbReference>
<keyword evidence="2 5" id="KW-0808">Transferase</keyword>
<reference evidence="9" key="1">
    <citation type="journal article" date="2019" name="Int. J. Syst. Evol. Microbiol.">
        <title>The Global Catalogue of Microorganisms (GCM) 10K type strain sequencing project: providing services to taxonomists for standard genome sequencing and annotation.</title>
        <authorList>
            <consortium name="The Broad Institute Genomics Platform"/>
            <consortium name="The Broad Institute Genome Sequencing Center for Infectious Disease"/>
            <person name="Wu L."/>
            <person name="Ma J."/>
        </authorList>
    </citation>
    <scope>NUCLEOTIDE SEQUENCE [LARGE SCALE GENOMIC DNA]</scope>
    <source>
        <strain evidence="9">CGMCC 4.7177</strain>
    </source>
</reference>
<dbReference type="InterPro" id="IPR001525">
    <property type="entry name" value="C5_MeTfrase"/>
</dbReference>
<evidence type="ECO:0000256" key="3">
    <source>
        <dbReference type="ARBA" id="ARBA00022691"/>
    </source>
</evidence>
<dbReference type="Gene3D" id="3.40.50.150">
    <property type="entry name" value="Vaccinia Virus protein VP39"/>
    <property type="match status" value="1"/>
</dbReference>
<dbReference type="SUPFAM" id="SSF53335">
    <property type="entry name" value="S-adenosyl-L-methionine-dependent methyltransferases"/>
    <property type="match status" value="1"/>
</dbReference>
<dbReference type="GO" id="GO:0032259">
    <property type="term" value="P:methylation"/>
    <property type="evidence" value="ECO:0007669"/>
    <property type="project" value="UniProtKB-KW"/>
</dbReference>
<keyword evidence="1 5" id="KW-0489">Methyltransferase</keyword>
<proteinExistence type="inferred from homology"/>
<dbReference type="Pfam" id="PF00145">
    <property type="entry name" value="DNA_methylase"/>
    <property type="match status" value="1"/>
</dbReference>
<evidence type="ECO:0000313" key="8">
    <source>
        <dbReference type="EMBL" id="MFC4504079.1"/>
    </source>
</evidence>
<dbReference type="InterPro" id="IPR018117">
    <property type="entry name" value="C5_DNA_meth_AS"/>
</dbReference>
<evidence type="ECO:0000256" key="4">
    <source>
        <dbReference type="ARBA" id="ARBA00022747"/>
    </source>
</evidence>
<protein>
    <recommendedName>
        <fullName evidence="7">Cytosine-specific methyltransferase</fullName>
        <ecNumber evidence="7">2.1.1.37</ecNumber>
    </recommendedName>
</protein>
<dbReference type="InterPro" id="IPR029063">
    <property type="entry name" value="SAM-dependent_MTases_sf"/>
</dbReference>
<dbReference type="PROSITE" id="PS00095">
    <property type="entry name" value="C5_MTASE_2"/>
    <property type="match status" value="1"/>
</dbReference>
<evidence type="ECO:0000313" key="9">
    <source>
        <dbReference type="Proteomes" id="UP001595839"/>
    </source>
</evidence>
<sequence length="398" mass="43880">MLDSTTVQRPSTVAGLFAGIGGLELGLSRAGFEAELLCEWWEPAQAVLKHQFPDVPLHGDIQDLKHLPDVDVVTAGFPCTDLSQAGRTAGIHGEASGLVKHLFELLAEASPTWVVIENVRNMLVLDRGTAMEYLVTEFERLGYRWAYRLVDSRFTGVPQRRQRVIMVASRTHDPRTVLFADDAGEPGVEHYRDDAYGFYWTEGRTGLGWAQDALPTLKGGSSLGIPSPPALWVRDAPTGRAIVTPDLTDAETLQGFPANWTAPAQAFGRSGTRWKLVGNAVTVGVAQWLGKRLRTPGSPIDMVCGILPKGDRWPTAAWGDADQRWSVDASMWPERQPYRHLLESVDLAKAVPLSLRATAGFYGRLEVSRLRYDESFGLAVKRHAEWMASPMAEAVPRR</sequence>
<name>A0ABV9AW96_9ACTN</name>
<evidence type="ECO:0000256" key="2">
    <source>
        <dbReference type="ARBA" id="ARBA00022679"/>
    </source>
</evidence>
<dbReference type="InterPro" id="IPR050390">
    <property type="entry name" value="C5-Methyltransferase"/>
</dbReference>
<comment type="similarity">
    <text evidence="5 6">Belongs to the class I-like SAM-binding methyltransferase superfamily. C5-methyltransferase family.</text>
</comment>
<dbReference type="EC" id="2.1.1.37" evidence="7"/>
<dbReference type="RefSeq" id="WP_381180576.1">
    <property type="nucleotide sequence ID" value="NZ_JBHSFK010000024.1"/>
</dbReference>
<keyword evidence="9" id="KW-1185">Reference proteome</keyword>
<evidence type="ECO:0000256" key="5">
    <source>
        <dbReference type="PROSITE-ProRule" id="PRU01016"/>
    </source>
</evidence>
<accession>A0ABV9AW96</accession>